<sequence>MKLVVVTVAAKVVVVVVFFFNGFRGVLYAMRNMISLLLMILLYGLFLASAFMISTARLQQRVAAEMGRMNGGPRMLLHEFRRSKVVMEDLRSELERRGSTMEWENEVGIRDKVENLRS</sequence>
<keyword evidence="1" id="KW-0472">Membrane</keyword>
<feature type="transmembrane region" description="Helical" evidence="1">
    <location>
        <begin position="36"/>
        <end position="58"/>
    </location>
</feature>
<proteinExistence type="predicted"/>
<keyword evidence="3" id="KW-1185">Reference proteome</keyword>
<keyword evidence="1" id="KW-1133">Transmembrane helix</keyword>
<evidence type="ECO:0000256" key="1">
    <source>
        <dbReference type="SAM" id="Phobius"/>
    </source>
</evidence>
<comment type="caution">
    <text evidence="2">The sequence shown here is derived from an EMBL/GenBank/DDBJ whole genome shotgun (WGS) entry which is preliminary data.</text>
</comment>
<reference evidence="2 3" key="1">
    <citation type="journal article" date="2018" name="Front. Plant Sci.">
        <title>Red Clover (Trifolium pratense) and Zigzag Clover (T. medium) - A Picture of Genomic Similarities and Differences.</title>
        <authorList>
            <person name="Dluhosova J."/>
            <person name="Istvanek J."/>
            <person name="Nedelnik J."/>
            <person name="Repkova J."/>
        </authorList>
    </citation>
    <scope>NUCLEOTIDE SEQUENCE [LARGE SCALE GENOMIC DNA]</scope>
    <source>
        <strain evidence="3">cv. 10/8</strain>
        <tissue evidence="2">Leaf</tissue>
    </source>
</reference>
<evidence type="ECO:0000313" key="2">
    <source>
        <dbReference type="EMBL" id="MCH94183.1"/>
    </source>
</evidence>
<name>A0A392N3N5_9FABA</name>
<organism evidence="2 3">
    <name type="scientific">Trifolium medium</name>
    <dbReference type="NCBI Taxonomy" id="97028"/>
    <lineage>
        <taxon>Eukaryota</taxon>
        <taxon>Viridiplantae</taxon>
        <taxon>Streptophyta</taxon>
        <taxon>Embryophyta</taxon>
        <taxon>Tracheophyta</taxon>
        <taxon>Spermatophyta</taxon>
        <taxon>Magnoliopsida</taxon>
        <taxon>eudicotyledons</taxon>
        <taxon>Gunneridae</taxon>
        <taxon>Pentapetalae</taxon>
        <taxon>rosids</taxon>
        <taxon>fabids</taxon>
        <taxon>Fabales</taxon>
        <taxon>Fabaceae</taxon>
        <taxon>Papilionoideae</taxon>
        <taxon>50 kb inversion clade</taxon>
        <taxon>NPAAA clade</taxon>
        <taxon>Hologalegina</taxon>
        <taxon>IRL clade</taxon>
        <taxon>Trifolieae</taxon>
        <taxon>Trifolium</taxon>
    </lineage>
</organism>
<protein>
    <submittedName>
        <fullName evidence="2">Uncharacterized protein</fullName>
    </submittedName>
</protein>
<dbReference type="EMBL" id="LXQA010026707">
    <property type="protein sequence ID" value="MCH94183.1"/>
    <property type="molecule type" value="Genomic_DNA"/>
</dbReference>
<accession>A0A392N3N5</accession>
<dbReference type="AlphaFoldDB" id="A0A392N3N5"/>
<evidence type="ECO:0000313" key="3">
    <source>
        <dbReference type="Proteomes" id="UP000265520"/>
    </source>
</evidence>
<dbReference type="Proteomes" id="UP000265520">
    <property type="component" value="Unassembled WGS sequence"/>
</dbReference>
<feature type="transmembrane region" description="Helical" evidence="1">
    <location>
        <begin position="12"/>
        <end position="30"/>
    </location>
</feature>
<keyword evidence="1" id="KW-0812">Transmembrane</keyword>